<proteinExistence type="predicted"/>
<protein>
    <recommendedName>
        <fullName evidence="2">Bridge-like lipid transfer protein family member 1 N-terminal domain-containing protein</fullName>
    </recommendedName>
</protein>
<reference evidence="3 4" key="1">
    <citation type="journal article" date="2018" name="Sci. Rep.">
        <title>Genomic signatures of local adaptation to the degree of environmental predictability in rotifers.</title>
        <authorList>
            <person name="Franch-Gras L."/>
            <person name="Hahn C."/>
            <person name="Garcia-Roger E.M."/>
            <person name="Carmona M.J."/>
            <person name="Serra M."/>
            <person name="Gomez A."/>
        </authorList>
    </citation>
    <scope>NUCLEOTIDE SEQUENCE [LARGE SCALE GENOMIC DNA]</scope>
    <source>
        <strain evidence="3">HYR1</strain>
    </source>
</reference>
<name>A0A3M7P152_BRAPC</name>
<dbReference type="EMBL" id="REGN01014275">
    <property type="protein sequence ID" value="RMZ92833.1"/>
    <property type="molecule type" value="Genomic_DNA"/>
</dbReference>
<feature type="non-terminal residue" evidence="3">
    <location>
        <position position="1"/>
    </location>
</feature>
<feature type="compositionally biased region" description="Basic residues" evidence="1">
    <location>
        <begin position="99"/>
        <end position="112"/>
    </location>
</feature>
<dbReference type="GO" id="GO:0098793">
    <property type="term" value="C:presynapse"/>
    <property type="evidence" value="ECO:0007669"/>
    <property type="project" value="GOC"/>
</dbReference>
<evidence type="ECO:0000256" key="1">
    <source>
        <dbReference type="SAM" id="MobiDB-lite"/>
    </source>
</evidence>
<dbReference type="PANTHER" id="PTHR31640:SF1">
    <property type="entry name" value="BRIDGE-LIKE LIPID TRANSFER PROTEIN FAMILY MEMBER 1"/>
    <property type="match status" value="1"/>
</dbReference>
<dbReference type="PANTHER" id="PTHR31640">
    <property type="entry name" value="TRANSMEMBRANE PROTEIN KIAA1109"/>
    <property type="match status" value="1"/>
</dbReference>
<comment type="caution">
    <text evidence="3">The sequence shown here is derived from an EMBL/GenBank/DDBJ whole genome shotgun (WGS) entry which is preliminary data.</text>
</comment>
<dbReference type="InterPro" id="IPR047104">
    <property type="entry name" value="BLTP1_N"/>
</dbReference>
<dbReference type="GO" id="GO:0048488">
    <property type="term" value="P:synaptic vesicle endocytosis"/>
    <property type="evidence" value="ECO:0007669"/>
    <property type="project" value="TreeGrafter"/>
</dbReference>
<organism evidence="3 4">
    <name type="scientific">Brachionus plicatilis</name>
    <name type="common">Marine rotifer</name>
    <name type="synonym">Brachionus muelleri</name>
    <dbReference type="NCBI Taxonomy" id="10195"/>
    <lineage>
        <taxon>Eukaryota</taxon>
        <taxon>Metazoa</taxon>
        <taxon>Spiralia</taxon>
        <taxon>Gnathifera</taxon>
        <taxon>Rotifera</taxon>
        <taxon>Eurotatoria</taxon>
        <taxon>Monogononta</taxon>
        <taxon>Pseudotrocha</taxon>
        <taxon>Ploima</taxon>
        <taxon>Brachionidae</taxon>
        <taxon>Brachionus</taxon>
    </lineage>
</organism>
<feature type="region of interest" description="Disordered" evidence="1">
    <location>
        <begin position="91"/>
        <end position="120"/>
    </location>
</feature>
<gene>
    <name evidence="3" type="ORF">BpHYR1_052404</name>
</gene>
<accession>A0A3M7P152</accession>
<keyword evidence="4" id="KW-1185">Reference proteome</keyword>
<evidence type="ECO:0000259" key="2">
    <source>
        <dbReference type="Pfam" id="PF20413"/>
    </source>
</evidence>
<dbReference type="AlphaFoldDB" id="A0A3M7P152"/>
<dbReference type="InterPro" id="IPR033616">
    <property type="entry name" value="BLTP1"/>
</dbReference>
<feature type="domain" description="Bridge-like lipid transfer protein family member 1 N-terminal" evidence="2">
    <location>
        <begin position="185"/>
        <end position="421"/>
    </location>
</feature>
<dbReference type="Proteomes" id="UP000276133">
    <property type="component" value="Unassembled WGS sequence"/>
</dbReference>
<evidence type="ECO:0000313" key="3">
    <source>
        <dbReference type="EMBL" id="RMZ92833.1"/>
    </source>
</evidence>
<dbReference type="Pfam" id="PF20413">
    <property type="entry name" value="BLTP1_N"/>
    <property type="match status" value="1"/>
</dbReference>
<dbReference type="OrthoDB" id="10053646at2759"/>
<evidence type="ECO:0000313" key="4">
    <source>
        <dbReference type="Proteomes" id="UP000276133"/>
    </source>
</evidence>
<sequence>FFAVLAKEAYISLDINFEDFHPEKTNVVLDVKIFDACARFIIPPTNAYLALLKILKKNLKYIPFNGAEKCTFESNHWSQFSPSESDLVAPAINPGKGSSKPKKSSSHSKSKGAKNENTDAKNHVRFNKNIDCSFNHFVENWIECWQAKNASVVLNFEYHPSPLLDWNNKNLPSVSYLKSFNSPHFDCEVFNPDTIFLEIEIGPSLVMLYGTFLKRLWYIKEAYFSWDQFYTEIAKNLDLLCSAANQDGSMVSKPYYDTPISLLTCNHKDPRNFRPLSVQLSLAIHNINGYLVLDPTDGAGNTPVPIGFTKLLALELDKKYSETKLQLFVDPVNIFIEDLVDRKFDQNLHQGHLCLSSVQVRGHAMFSDEERLKTDTLEYAWLLEILLGDVTGAVTPVQVETLLHGLESLLLLLFEDEYQLKPVYWNRTDPGLPYKYEVTRFSLDLIDIYLVESGTALNFNVSIAIN</sequence>